<feature type="signal peptide" evidence="2">
    <location>
        <begin position="1"/>
        <end position="17"/>
    </location>
</feature>
<dbReference type="AlphaFoldDB" id="A0A0C3HVB3"/>
<dbReference type="HOGENOM" id="CLU_1152066_0_0_1"/>
<protein>
    <recommendedName>
        <fullName evidence="5">Secreted protein</fullName>
    </recommendedName>
</protein>
<organism evidence="3 4">
    <name type="scientific">Oidiodendron maius (strain Zn)</name>
    <dbReference type="NCBI Taxonomy" id="913774"/>
    <lineage>
        <taxon>Eukaryota</taxon>
        <taxon>Fungi</taxon>
        <taxon>Dikarya</taxon>
        <taxon>Ascomycota</taxon>
        <taxon>Pezizomycotina</taxon>
        <taxon>Leotiomycetes</taxon>
        <taxon>Leotiomycetes incertae sedis</taxon>
        <taxon>Myxotrichaceae</taxon>
        <taxon>Oidiodendron</taxon>
    </lineage>
</organism>
<gene>
    <name evidence="3" type="ORF">OIDMADRAFT_24486</name>
</gene>
<name>A0A0C3HVB3_OIDMZ</name>
<evidence type="ECO:0008006" key="5">
    <source>
        <dbReference type="Google" id="ProtNLM"/>
    </source>
</evidence>
<dbReference type="Proteomes" id="UP000054321">
    <property type="component" value="Unassembled WGS sequence"/>
</dbReference>
<dbReference type="EMBL" id="KN832871">
    <property type="protein sequence ID" value="KIN06152.1"/>
    <property type="molecule type" value="Genomic_DNA"/>
</dbReference>
<feature type="region of interest" description="Disordered" evidence="1">
    <location>
        <begin position="23"/>
        <end position="113"/>
    </location>
</feature>
<feature type="chain" id="PRO_5002175000" description="Secreted protein" evidence="2">
    <location>
        <begin position="18"/>
        <end position="241"/>
    </location>
</feature>
<evidence type="ECO:0000313" key="4">
    <source>
        <dbReference type="Proteomes" id="UP000054321"/>
    </source>
</evidence>
<evidence type="ECO:0000256" key="2">
    <source>
        <dbReference type="SAM" id="SignalP"/>
    </source>
</evidence>
<reference evidence="3 4" key="1">
    <citation type="submission" date="2014-04" db="EMBL/GenBank/DDBJ databases">
        <authorList>
            <consortium name="DOE Joint Genome Institute"/>
            <person name="Kuo A."/>
            <person name="Martino E."/>
            <person name="Perotto S."/>
            <person name="Kohler A."/>
            <person name="Nagy L.G."/>
            <person name="Floudas D."/>
            <person name="Copeland A."/>
            <person name="Barry K.W."/>
            <person name="Cichocki N."/>
            <person name="Veneault-Fourrey C."/>
            <person name="LaButti K."/>
            <person name="Lindquist E.A."/>
            <person name="Lipzen A."/>
            <person name="Lundell T."/>
            <person name="Morin E."/>
            <person name="Murat C."/>
            <person name="Sun H."/>
            <person name="Tunlid A."/>
            <person name="Henrissat B."/>
            <person name="Grigoriev I.V."/>
            <person name="Hibbett D.S."/>
            <person name="Martin F."/>
            <person name="Nordberg H.P."/>
            <person name="Cantor M.N."/>
            <person name="Hua S.X."/>
        </authorList>
    </citation>
    <scope>NUCLEOTIDE SEQUENCE [LARGE SCALE GENOMIC DNA]</scope>
    <source>
        <strain evidence="3 4">Zn</strain>
    </source>
</reference>
<evidence type="ECO:0000256" key="1">
    <source>
        <dbReference type="SAM" id="MobiDB-lite"/>
    </source>
</evidence>
<feature type="region of interest" description="Disordered" evidence="1">
    <location>
        <begin position="183"/>
        <end position="241"/>
    </location>
</feature>
<sequence>MLLLQLLLLLYFTVDDADDADAGAASPPVHALEGPALPPGETVRRQIRGSARPEQDLPPRSRCQKGKNKQRHAQHESQGKSQETASSPPSPPPVILSKNYPSHPAPRPNRSPVVDHWLCWTVGAYSRKGRGRVRGQCGMMARHQRVRHAAEHFAGSRNRKTVPPPKPLSLSLPFMPFGPRWPRQKPLGEVSQPGTRPFAGWSARDRARGQGTRNEGPLTVEGRRASAPTVMARRGISGLRE</sequence>
<accession>A0A0C3HVB3</accession>
<reference evidence="4" key="2">
    <citation type="submission" date="2015-01" db="EMBL/GenBank/DDBJ databases">
        <title>Evolutionary Origins and Diversification of the Mycorrhizal Mutualists.</title>
        <authorList>
            <consortium name="DOE Joint Genome Institute"/>
            <consortium name="Mycorrhizal Genomics Consortium"/>
            <person name="Kohler A."/>
            <person name="Kuo A."/>
            <person name="Nagy L.G."/>
            <person name="Floudas D."/>
            <person name="Copeland A."/>
            <person name="Barry K.W."/>
            <person name="Cichocki N."/>
            <person name="Veneault-Fourrey C."/>
            <person name="LaButti K."/>
            <person name="Lindquist E.A."/>
            <person name="Lipzen A."/>
            <person name="Lundell T."/>
            <person name="Morin E."/>
            <person name="Murat C."/>
            <person name="Riley R."/>
            <person name="Ohm R."/>
            <person name="Sun H."/>
            <person name="Tunlid A."/>
            <person name="Henrissat B."/>
            <person name="Grigoriev I.V."/>
            <person name="Hibbett D.S."/>
            <person name="Martin F."/>
        </authorList>
    </citation>
    <scope>NUCLEOTIDE SEQUENCE [LARGE SCALE GENOMIC DNA]</scope>
    <source>
        <strain evidence="4">Zn</strain>
    </source>
</reference>
<feature type="compositionally biased region" description="Basic residues" evidence="1">
    <location>
        <begin position="62"/>
        <end position="72"/>
    </location>
</feature>
<keyword evidence="2" id="KW-0732">Signal</keyword>
<proteinExistence type="predicted"/>
<dbReference type="InParanoid" id="A0A0C3HVB3"/>
<evidence type="ECO:0000313" key="3">
    <source>
        <dbReference type="EMBL" id="KIN06152.1"/>
    </source>
</evidence>
<keyword evidence="4" id="KW-1185">Reference proteome</keyword>